<evidence type="ECO:0000256" key="6">
    <source>
        <dbReference type="SAM" id="Phobius"/>
    </source>
</evidence>
<dbReference type="Pfam" id="PF01694">
    <property type="entry name" value="Rhomboid"/>
    <property type="match status" value="1"/>
</dbReference>
<evidence type="ECO:0000313" key="8">
    <source>
        <dbReference type="EMBL" id="MBC3764410.1"/>
    </source>
</evidence>
<feature type="transmembrane region" description="Helical" evidence="6">
    <location>
        <begin position="111"/>
        <end position="130"/>
    </location>
</feature>
<keyword evidence="8" id="KW-0645">Protease</keyword>
<keyword evidence="9" id="KW-1185">Reference proteome</keyword>
<dbReference type="Proteomes" id="UP000601768">
    <property type="component" value="Unassembled WGS sequence"/>
</dbReference>
<feature type="transmembrane region" description="Helical" evidence="6">
    <location>
        <begin position="161"/>
        <end position="181"/>
    </location>
</feature>
<dbReference type="SUPFAM" id="SSF144091">
    <property type="entry name" value="Rhomboid-like"/>
    <property type="match status" value="1"/>
</dbReference>
<comment type="subcellular location">
    <subcellularLocation>
        <location evidence="1">Membrane</location>
        <topology evidence="1">Multi-pass membrane protein</topology>
    </subcellularLocation>
</comment>
<name>A0A8J6IJM0_9ALTE</name>
<feature type="region of interest" description="Disordered" evidence="5">
    <location>
        <begin position="203"/>
        <end position="233"/>
    </location>
</feature>
<dbReference type="GO" id="GO:0016020">
    <property type="term" value="C:membrane"/>
    <property type="evidence" value="ECO:0007669"/>
    <property type="project" value="UniProtKB-SubCell"/>
</dbReference>
<evidence type="ECO:0000313" key="9">
    <source>
        <dbReference type="Proteomes" id="UP000601768"/>
    </source>
</evidence>
<dbReference type="RefSeq" id="WP_186504886.1">
    <property type="nucleotide sequence ID" value="NZ_JACNEP010000001.1"/>
</dbReference>
<evidence type="ECO:0000256" key="5">
    <source>
        <dbReference type="SAM" id="MobiDB-lite"/>
    </source>
</evidence>
<keyword evidence="3 6" id="KW-1133">Transmembrane helix</keyword>
<comment type="caution">
    <text evidence="8">The sequence shown here is derived from an EMBL/GenBank/DDBJ whole genome shotgun (WGS) entry which is preliminary data.</text>
</comment>
<proteinExistence type="predicted"/>
<feature type="transmembrane region" description="Helical" evidence="6">
    <location>
        <begin position="87"/>
        <end position="105"/>
    </location>
</feature>
<evidence type="ECO:0000256" key="4">
    <source>
        <dbReference type="ARBA" id="ARBA00023136"/>
    </source>
</evidence>
<keyword evidence="2 6" id="KW-0812">Transmembrane</keyword>
<reference evidence="8" key="2">
    <citation type="submission" date="2020-08" db="EMBL/GenBank/DDBJ databases">
        <authorList>
            <person name="Lai Q."/>
        </authorList>
    </citation>
    <scope>NUCLEOTIDE SEQUENCE</scope>
    <source>
        <strain evidence="8">S27-2</strain>
    </source>
</reference>
<dbReference type="AlphaFoldDB" id="A0A8J6IJM0"/>
<organism evidence="8 9">
    <name type="scientific">Neptunicella marina</name>
    <dbReference type="NCBI Taxonomy" id="2125989"/>
    <lineage>
        <taxon>Bacteria</taxon>
        <taxon>Pseudomonadati</taxon>
        <taxon>Pseudomonadota</taxon>
        <taxon>Gammaproteobacteria</taxon>
        <taxon>Alteromonadales</taxon>
        <taxon>Alteromonadaceae</taxon>
        <taxon>Neptunicella</taxon>
    </lineage>
</organism>
<feature type="transmembrane region" description="Helical" evidence="6">
    <location>
        <begin position="12"/>
        <end position="33"/>
    </location>
</feature>
<dbReference type="Gene3D" id="1.20.1540.10">
    <property type="entry name" value="Rhomboid-like"/>
    <property type="match status" value="1"/>
</dbReference>
<accession>A0A8J6IJM0</accession>
<keyword evidence="4 6" id="KW-0472">Membrane</keyword>
<feature type="transmembrane region" description="Helical" evidence="6">
    <location>
        <begin position="137"/>
        <end position="155"/>
    </location>
</feature>
<evidence type="ECO:0000256" key="2">
    <source>
        <dbReference type="ARBA" id="ARBA00022692"/>
    </source>
</evidence>
<sequence length="253" mass="29295">MQRSQRFKNSLYLTLLFVCVMWWVKLGELFWGWDLSVFGVKPLELSGLFGIVAAPLIHGSVSHIFSNTLPTLILGTLLLYGYPKSRFKVITIVWLLSGIGVWCFARHATHIGASGLSHGIFFFLLVASILRRDKRSVAIMMIVFLLYGSMTMTIFPREEHISFEYHFFGAMAGTICAFLFYRDDPKPRIKPYRWENTQEEDDPVIGDQWKLPSQREHEQHTQQSHSQSDDFIPVKAVNDEHHHALRHRDRHGH</sequence>
<keyword evidence="8" id="KW-0378">Hydrolase</keyword>
<gene>
    <name evidence="8" type="ORF">H8B19_00855</name>
</gene>
<dbReference type="InterPro" id="IPR035952">
    <property type="entry name" value="Rhomboid-like_sf"/>
</dbReference>
<evidence type="ECO:0000259" key="7">
    <source>
        <dbReference type="Pfam" id="PF01694"/>
    </source>
</evidence>
<evidence type="ECO:0000256" key="3">
    <source>
        <dbReference type="ARBA" id="ARBA00022989"/>
    </source>
</evidence>
<dbReference type="GO" id="GO:0006508">
    <property type="term" value="P:proteolysis"/>
    <property type="evidence" value="ECO:0007669"/>
    <property type="project" value="UniProtKB-KW"/>
</dbReference>
<feature type="domain" description="Peptidase S54 rhomboid" evidence="7">
    <location>
        <begin position="49"/>
        <end position="182"/>
    </location>
</feature>
<protein>
    <submittedName>
        <fullName evidence="8">Rhomboid family intramembrane serine protease</fullName>
    </submittedName>
</protein>
<evidence type="ECO:0000256" key="1">
    <source>
        <dbReference type="ARBA" id="ARBA00004141"/>
    </source>
</evidence>
<dbReference type="InterPro" id="IPR022764">
    <property type="entry name" value="Peptidase_S54_rhomboid_dom"/>
</dbReference>
<dbReference type="GO" id="GO:0004252">
    <property type="term" value="F:serine-type endopeptidase activity"/>
    <property type="evidence" value="ECO:0007669"/>
    <property type="project" value="InterPro"/>
</dbReference>
<dbReference type="EMBL" id="JACNEP010000001">
    <property type="protein sequence ID" value="MBC3764410.1"/>
    <property type="molecule type" value="Genomic_DNA"/>
</dbReference>
<reference evidence="8" key="1">
    <citation type="journal article" date="2018" name="Int. J. Syst. Evol. Microbiol.">
        <title>Neptunicella marina gen. nov., sp. nov., isolated from surface seawater.</title>
        <authorList>
            <person name="Liu X."/>
            <person name="Lai Q."/>
            <person name="Du Y."/>
            <person name="Zhang X."/>
            <person name="Liu Z."/>
            <person name="Sun F."/>
            <person name="Shao Z."/>
        </authorList>
    </citation>
    <scope>NUCLEOTIDE SEQUENCE</scope>
    <source>
        <strain evidence="8">S27-2</strain>
    </source>
</reference>